<proteinExistence type="predicted"/>
<keyword evidence="2" id="KW-0472">Membrane</keyword>
<evidence type="ECO:0000313" key="3">
    <source>
        <dbReference type="EMBL" id="NWJ47774.1"/>
    </source>
</evidence>
<reference evidence="4" key="2">
    <citation type="journal article" date="2024" name="Nature">
        <title>Anoxygenic phototroph of the Chloroflexota uses a type I reaction centre.</title>
        <authorList>
            <person name="Tsuji J.M."/>
            <person name="Shaw N.A."/>
            <person name="Nagashima S."/>
            <person name="Venkiteswaran J.J."/>
            <person name="Schiff S.L."/>
            <person name="Watanabe T."/>
            <person name="Fukui M."/>
            <person name="Hanada S."/>
            <person name="Tank M."/>
            <person name="Neufeld J.D."/>
        </authorList>
    </citation>
    <scope>NUCLEOTIDE SEQUENCE</scope>
    <source>
        <strain evidence="4">L227-S17</strain>
    </source>
</reference>
<evidence type="ECO:0000256" key="1">
    <source>
        <dbReference type="SAM" id="MobiDB-lite"/>
    </source>
</evidence>
<dbReference type="Proteomes" id="UP001431572">
    <property type="component" value="Chromosome 2"/>
</dbReference>
<accession>A0A8T7M6S5</accession>
<name>A0A8T7M6S5_9CHLR</name>
<dbReference type="AlphaFoldDB" id="A0A8T7M6S5"/>
<evidence type="ECO:0008006" key="7">
    <source>
        <dbReference type="Google" id="ProtNLM"/>
    </source>
</evidence>
<evidence type="ECO:0000313" key="5">
    <source>
        <dbReference type="Proteomes" id="UP000521676"/>
    </source>
</evidence>
<evidence type="ECO:0000313" key="6">
    <source>
        <dbReference type="Proteomes" id="UP001431572"/>
    </source>
</evidence>
<feature type="transmembrane region" description="Helical" evidence="2">
    <location>
        <begin position="161"/>
        <end position="182"/>
    </location>
</feature>
<gene>
    <name evidence="3" type="ORF">HXX08_18125</name>
    <name evidence="4" type="ORF">OZ401_003307</name>
</gene>
<sequence length="216" mass="23570">MAIRVRRLTFALALLGLTVFLLSFAGEKTAQAAPGYLIKDEIAGPYHLSIWASPNPISVGNIKLTIRLAQKGGVDQEYPVRNANFTVQFKQISGPGTENNPKKLLISNVLVATESDPGNYEVADSLAAEGKFLVSMNIDASPGKQKYEFEINALPQPEDRIFSIFLLFMVALFVFALVITYIRQGGKEAKQEAIATPATPTSVGSDEKKNEPINRK</sequence>
<reference evidence="3 5" key="1">
    <citation type="submission" date="2020-06" db="EMBL/GenBank/DDBJ databases">
        <title>Anoxygenic phototrophic Chloroflexota member uses a Type I reaction center.</title>
        <authorList>
            <person name="Tsuji J.M."/>
            <person name="Shaw N.A."/>
            <person name="Nagashima S."/>
            <person name="Venkiteswaran J."/>
            <person name="Schiff S.L."/>
            <person name="Hanada S."/>
            <person name="Tank M."/>
            <person name="Neufeld J.D."/>
        </authorList>
    </citation>
    <scope>NUCLEOTIDE SEQUENCE [LARGE SCALE GENOMIC DNA]</scope>
    <source>
        <strain evidence="3">L227-S17</strain>
    </source>
</reference>
<feature type="compositionally biased region" description="Basic and acidic residues" evidence="1">
    <location>
        <begin position="205"/>
        <end position="216"/>
    </location>
</feature>
<keyword evidence="6" id="KW-1185">Reference proteome</keyword>
<organism evidence="3 5">
    <name type="scientific">Candidatus Chlorohelix allophototropha</name>
    <dbReference type="NCBI Taxonomy" id="3003348"/>
    <lineage>
        <taxon>Bacteria</taxon>
        <taxon>Bacillati</taxon>
        <taxon>Chloroflexota</taxon>
        <taxon>Chloroflexia</taxon>
        <taxon>Candidatus Chloroheliales</taxon>
        <taxon>Candidatus Chloroheliaceae</taxon>
        <taxon>Candidatus Chlorohelix</taxon>
    </lineage>
</organism>
<protein>
    <recommendedName>
        <fullName evidence="7">YtkA-like domain-containing protein</fullName>
    </recommendedName>
</protein>
<dbReference type="RefSeq" id="WP_341471552.1">
    <property type="nucleotide sequence ID" value="NZ_CP128400.1"/>
</dbReference>
<keyword evidence="2" id="KW-0812">Transmembrane</keyword>
<dbReference type="EMBL" id="CP128400">
    <property type="protein sequence ID" value="WJW69679.1"/>
    <property type="molecule type" value="Genomic_DNA"/>
</dbReference>
<evidence type="ECO:0000313" key="4">
    <source>
        <dbReference type="EMBL" id="WJW69679.1"/>
    </source>
</evidence>
<evidence type="ECO:0000256" key="2">
    <source>
        <dbReference type="SAM" id="Phobius"/>
    </source>
</evidence>
<keyword evidence="2" id="KW-1133">Transmembrane helix</keyword>
<dbReference type="EMBL" id="JACATZ010000003">
    <property type="protein sequence ID" value="NWJ47774.1"/>
    <property type="molecule type" value="Genomic_DNA"/>
</dbReference>
<dbReference type="Proteomes" id="UP000521676">
    <property type="component" value="Unassembled WGS sequence"/>
</dbReference>
<feature type="region of interest" description="Disordered" evidence="1">
    <location>
        <begin position="189"/>
        <end position="216"/>
    </location>
</feature>